<dbReference type="AlphaFoldDB" id="A0A8K0DTF8"/>
<evidence type="ECO:0000313" key="4">
    <source>
        <dbReference type="EMBL" id="KAF3434491.1"/>
    </source>
</evidence>
<feature type="domain" description="DUF4378" evidence="2">
    <location>
        <begin position="833"/>
        <end position="958"/>
    </location>
</feature>
<sequence length="977" mass="109158">MSGHPLLLPRAPPFLCIISLVVVINCILEMGLDEILFLFGILEKGLDSFERMNDGVGKGSSCLSLAVAEKRTHRPGGCVGIFFQLFDWNRRFAKKKLFSKKLLPPARAKQASKKFKGGEKMPMSKLHLIADENSGGFPNMTKHHNRSIDIDHKHEMRAPGLVARLMGLESMPTLRDKPKKVSLSDSCDNGKCINSYNSGGEFVNSERGNTKLESRPQKLQKTGQVQRKAVTRFGADALQIKSVLSRSRKLHHHHPIPVSPVKSPRIPLSKNVSRTSRLIDAATKILEPAANKSKCAIIYPTSVHYPLKNEVIIEETLMKSEELTNKPGYCANATNCLVGKTSWQNCGNLLDIVNVEPNAAEQPSLFPPFTSNFVNVSSEGKGRSNPRTSISSFGHGHDTNAFFQRNRDQAVSPTQRKEEVDNRQWNSKPVAERNSMPQVGDAPWQSSTHSHKPQNHERVSVNLKHRTQMQDQMPFGRYKTPSRSKLNNLQSRRGSSAANACRGTKDFVALNRSLSGRTRPRVPTKVEGSKVDSERKAIDGRDESSTQFRSSVRKRTINVGDQVESGSFITSTGTRQRNAQFDPQSRIGLGPDAQSIKHSCVRSRLIDQRDDNRAKNKSTDVISFTFNSPIRHNTEILKEVEEKTTGSNIQKFSSKPLALKRDSIGALLEQKLNELTIQEQDELATGGPRKRSTAMILQELISALTSEHPDVASPSFAERECGRSAKISHNGHRLHPNYMDCSDDHLQSLESDAELLHSATSWNKESDSKRVKALVSHISKLLYSMSIAGGRLPESKLAYAREAILNAELSFGDVTPNNEDGMESLLITPILLKLETSENSIWTNMNVFTGLAATKVGDQFNEFLFDCLIECIDSRYSKCCNSGFRTWRRRPLCMTSEMIIQEVEEDIKRWAYFAGMITDEIVESEMSHSLGKWTDFDIEVFETAAEIDSGILHILVDEIVTDLWECMQGSVLHLVQI</sequence>
<feature type="compositionally biased region" description="Basic and acidic residues" evidence="1">
    <location>
        <begin position="527"/>
        <end position="544"/>
    </location>
</feature>
<organism evidence="4 5">
    <name type="scientific">Rhamnella rubrinervis</name>
    <dbReference type="NCBI Taxonomy" id="2594499"/>
    <lineage>
        <taxon>Eukaryota</taxon>
        <taxon>Viridiplantae</taxon>
        <taxon>Streptophyta</taxon>
        <taxon>Embryophyta</taxon>
        <taxon>Tracheophyta</taxon>
        <taxon>Spermatophyta</taxon>
        <taxon>Magnoliopsida</taxon>
        <taxon>eudicotyledons</taxon>
        <taxon>Gunneridae</taxon>
        <taxon>Pentapetalae</taxon>
        <taxon>rosids</taxon>
        <taxon>fabids</taxon>
        <taxon>Rosales</taxon>
        <taxon>Rhamnaceae</taxon>
        <taxon>rhamnoid group</taxon>
        <taxon>Rhamneae</taxon>
        <taxon>Rhamnella</taxon>
    </lineage>
</organism>
<comment type="caution">
    <text evidence="4">The sequence shown here is derived from an EMBL/GenBank/DDBJ whole genome shotgun (WGS) entry which is preliminary data.</text>
</comment>
<dbReference type="PANTHER" id="PTHR21726:SF61">
    <property type="entry name" value="DNAA INITIATOR-ASSOCIATING PROTEIN"/>
    <property type="match status" value="1"/>
</dbReference>
<dbReference type="PANTHER" id="PTHR21726">
    <property type="entry name" value="PHOSPHATIDYLINOSITOL N-ACETYLGLUCOSAMINYLTRANSFERASE SUBUNIT P DOWN SYNDROME CRITICAL REGION PROTEIN 5 -RELATED"/>
    <property type="match status" value="1"/>
</dbReference>
<keyword evidence="5" id="KW-1185">Reference proteome</keyword>
<evidence type="ECO:0000259" key="2">
    <source>
        <dbReference type="Pfam" id="PF14309"/>
    </source>
</evidence>
<reference evidence="4" key="1">
    <citation type="submission" date="2020-03" db="EMBL/GenBank/DDBJ databases">
        <title>A high-quality chromosome-level genome assembly of a woody plant with both climbing and erect habits, Rhamnella rubrinervis.</title>
        <authorList>
            <person name="Lu Z."/>
            <person name="Yang Y."/>
            <person name="Zhu X."/>
            <person name="Sun Y."/>
        </authorList>
    </citation>
    <scope>NUCLEOTIDE SEQUENCE</scope>
    <source>
        <strain evidence="4">BYM</strain>
        <tissue evidence="4">Leaf</tissue>
    </source>
</reference>
<name>A0A8K0DTF8_9ROSA</name>
<feature type="domain" description="DUF3741" evidence="3">
    <location>
        <begin position="151"/>
        <end position="173"/>
    </location>
</feature>
<feature type="region of interest" description="Disordered" evidence="1">
    <location>
        <begin position="204"/>
        <end position="224"/>
    </location>
</feature>
<feature type="compositionally biased region" description="Polar residues" evidence="1">
    <location>
        <begin position="481"/>
        <end position="498"/>
    </location>
</feature>
<feature type="region of interest" description="Disordered" evidence="1">
    <location>
        <begin position="377"/>
        <end position="500"/>
    </location>
</feature>
<protein>
    <recommendedName>
        <fullName evidence="6">DUF4378 domain-containing protein</fullName>
    </recommendedName>
</protein>
<dbReference type="EMBL" id="VOIH02000011">
    <property type="protein sequence ID" value="KAF3434491.1"/>
    <property type="molecule type" value="Genomic_DNA"/>
</dbReference>
<dbReference type="Proteomes" id="UP000796880">
    <property type="component" value="Unassembled WGS sequence"/>
</dbReference>
<feature type="region of interest" description="Disordered" evidence="1">
    <location>
        <begin position="246"/>
        <end position="267"/>
    </location>
</feature>
<dbReference type="InterPro" id="IPR025486">
    <property type="entry name" value="DUF4378"/>
</dbReference>
<feature type="region of interest" description="Disordered" evidence="1">
    <location>
        <begin position="518"/>
        <end position="551"/>
    </location>
</feature>
<evidence type="ECO:0008006" key="6">
    <source>
        <dbReference type="Google" id="ProtNLM"/>
    </source>
</evidence>
<evidence type="ECO:0000313" key="5">
    <source>
        <dbReference type="Proteomes" id="UP000796880"/>
    </source>
</evidence>
<feature type="compositionally biased region" description="Basic residues" evidence="1">
    <location>
        <begin position="246"/>
        <end position="255"/>
    </location>
</feature>
<accession>A0A8K0DTF8</accession>
<dbReference type="InterPro" id="IPR032795">
    <property type="entry name" value="DUF3741-assoc"/>
</dbReference>
<evidence type="ECO:0000256" key="1">
    <source>
        <dbReference type="SAM" id="MobiDB-lite"/>
    </source>
</evidence>
<dbReference type="Pfam" id="PF14383">
    <property type="entry name" value="VARLMGL"/>
    <property type="match status" value="1"/>
</dbReference>
<gene>
    <name evidence="4" type="ORF">FNV43_RR25594</name>
</gene>
<dbReference type="Pfam" id="PF14309">
    <property type="entry name" value="DUF4378"/>
    <property type="match status" value="1"/>
</dbReference>
<evidence type="ECO:0000259" key="3">
    <source>
        <dbReference type="Pfam" id="PF14383"/>
    </source>
</evidence>
<dbReference type="OrthoDB" id="1928505at2759"/>
<proteinExistence type="predicted"/>